<feature type="domain" description="BioF2-like acetyltransferase" evidence="1">
    <location>
        <begin position="524"/>
        <end position="661"/>
    </location>
</feature>
<dbReference type="Pfam" id="PF13480">
    <property type="entry name" value="Acetyltransf_6"/>
    <property type="match status" value="2"/>
</dbReference>
<evidence type="ECO:0000313" key="2">
    <source>
        <dbReference type="EMBL" id="NMQ28132.1"/>
    </source>
</evidence>
<dbReference type="EMBL" id="SPMY01000027">
    <property type="protein sequence ID" value="NMQ28132.1"/>
    <property type="molecule type" value="Genomic_DNA"/>
</dbReference>
<protein>
    <submittedName>
        <fullName evidence="2">GNAT family N-acetyltransferase</fullName>
    </submittedName>
</protein>
<proteinExistence type="predicted"/>
<keyword evidence="3" id="KW-1185">Reference proteome</keyword>
<feature type="domain" description="BioF2-like acetyltransferase" evidence="1">
    <location>
        <begin position="158"/>
        <end position="296"/>
    </location>
</feature>
<dbReference type="SUPFAM" id="SSF55729">
    <property type="entry name" value="Acyl-CoA N-acyltransferases (Nat)"/>
    <property type="match status" value="2"/>
</dbReference>
<reference evidence="2 3" key="1">
    <citation type="submission" date="2019-03" db="EMBL/GenBank/DDBJ databases">
        <title>Metabolic reconstructions from genomes of highly enriched 'Candidatus Accumulibacter' and 'Candidatus Competibacter' bioreactor populations.</title>
        <authorList>
            <person name="Annavajhala M.K."/>
            <person name="Welles L."/>
            <person name="Abbas B."/>
            <person name="Sorokin D."/>
            <person name="Park H."/>
            <person name="Van Loosdrecht M."/>
            <person name="Chandran K."/>
        </authorList>
    </citation>
    <scope>NUCLEOTIDE SEQUENCE [LARGE SCALE GENOMIC DNA]</scope>
    <source>
        <strain evidence="2 3">SBR_S</strain>
    </source>
</reference>
<gene>
    <name evidence="2" type="ORF">E4Q23_10430</name>
</gene>
<dbReference type="RefSeq" id="WP_169066593.1">
    <property type="nucleotide sequence ID" value="NZ_SPMY01000027.1"/>
</dbReference>
<dbReference type="InterPro" id="IPR038740">
    <property type="entry name" value="BioF2-like_GNAT_dom"/>
</dbReference>
<evidence type="ECO:0000259" key="1">
    <source>
        <dbReference type="Pfam" id="PF13480"/>
    </source>
</evidence>
<comment type="caution">
    <text evidence="2">The sequence shown here is derived from an EMBL/GenBank/DDBJ whole genome shotgun (WGS) entry which is preliminary data.</text>
</comment>
<organism evidence="2 3">
    <name type="scientific">Candidatus Accumulibacter phosphatis</name>
    <dbReference type="NCBI Taxonomy" id="327160"/>
    <lineage>
        <taxon>Bacteria</taxon>
        <taxon>Pseudomonadati</taxon>
        <taxon>Pseudomonadota</taxon>
        <taxon>Betaproteobacteria</taxon>
        <taxon>Candidatus Accumulibacter</taxon>
    </lineage>
</organism>
<evidence type="ECO:0000313" key="3">
    <source>
        <dbReference type="Proteomes" id="UP000749010"/>
    </source>
</evidence>
<sequence>MGWEVHVAKTAFAQFADEWDGLNTRLYDGHPFADSRFIGPLVDHFGDGSVRLCIHRTIDGISAALLLCPNAVGRWSTFRPSQRQATIVLLEDSRLLETLLDALPGRAWTIELHAVDPRYAPDFSQLALPQIFYSHARTIGVGQGIAFSNYWEGRSKNLAKNIRRYWRRAETEFGLPRLSKLVNVADMDLALERFGALETDGWKGKAGTAVSYDNEQGAFYRQVLRRFATTGQAAVFELHIGNSLASSRLVINNQHMTIILKTAYNESLARFAPGRLLLYRLIEQQLELPAKRTIEFYTNATSDQKDWATFACTIQNIQIFRNPLTATAFSVLRAFRQNLRSLRHGAENNDSLSDSVKSYSSIEAFKEEQYDLRDFSPENHLEVSLAWFELLEKHVYATDPGVRYYFTSEKKAPQVILPLRLTSKGPVKTIHSLSNYYSSLYAPLVSPEGDLLDLQKLLAAAVHDHANAHVMDFAPMDPESTAYKALLNALKANDWIPFRLFYFGNWYLRVNGSWEDYLNKRSANHRSTIRRRSKRFAAEGGTLEIVTTLDETEQCIADYNDVYSASWKKPEPHGDFMPALIRQLASMGMLRLGFARINGRTIATQLWIVDQHKASIYKVAYREDSASYAPGTVLTAHLMRHVIEHDRVNEVDFLIGDDAYKGAWMSDRRERWGIVAYNPATMVGLALLIKEALGRLAKSLARKLRGGRSITDQRRPPAR</sequence>
<dbReference type="Proteomes" id="UP000749010">
    <property type="component" value="Unassembled WGS sequence"/>
</dbReference>
<accession>A0ABX1TZ23</accession>
<dbReference type="InterPro" id="IPR016181">
    <property type="entry name" value="Acyl_CoA_acyltransferase"/>
</dbReference>
<name>A0ABX1TZ23_9PROT</name>
<dbReference type="Gene3D" id="3.40.630.30">
    <property type="match status" value="1"/>
</dbReference>